<sequence length="126" mass="13632">MKRVTGIGGIFFQARNAPALRAWYRAHLGIDVQDWGGTSFRWAEGASTGNGSTVWSISPAGNDSYAPSAAPFMVNYRVDNLDALLDALRAEGCHVIGSEASEYGKFGWVLDPEGNKVELWEPPTGQ</sequence>
<dbReference type="Proteomes" id="UP001216510">
    <property type="component" value="Chromosome"/>
</dbReference>
<dbReference type="InterPro" id="IPR029068">
    <property type="entry name" value="Glyas_Bleomycin-R_OHBP_Dase"/>
</dbReference>
<dbReference type="EMBL" id="CP119083">
    <property type="protein sequence ID" value="WEF34383.1"/>
    <property type="molecule type" value="Genomic_DNA"/>
</dbReference>
<accession>A0ABY8BGH4</accession>
<organism evidence="2 3">
    <name type="scientific">Pseudoduganella chitinolytica</name>
    <dbReference type="NCBI Taxonomy" id="34070"/>
    <lineage>
        <taxon>Bacteria</taxon>
        <taxon>Pseudomonadati</taxon>
        <taxon>Pseudomonadota</taxon>
        <taxon>Betaproteobacteria</taxon>
        <taxon>Burkholderiales</taxon>
        <taxon>Oxalobacteraceae</taxon>
        <taxon>Telluria group</taxon>
        <taxon>Pseudoduganella</taxon>
    </lineage>
</organism>
<dbReference type="Pfam" id="PF00903">
    <property type="entry name" value="Glyoxalase"/>
    <property type="match status" value="1"/>
</dbReference>
<proteinExistence type="predicted"/>
<dbReference type="PANTHER" id="PTHR33993">
    <property type="entry name" value="GLYOXALASE-RELATED"/>
    <property type="match status" value="1"/>
</dbReference>
<dbReference type="Gene3D" id="3.10.180.10">
    <property type="entry name" value="2,3-Dihydroxybiphenyl 1,2-Dioxygenase, domain 1"/>
    <property type="match status" value="1"/>
</dbReference>
<dbReference type="PANTHER" id="PTHR33993:SF5">
    <property type="entry name" value="GLYOXALASE"/>
    <property type="match status" value="1"/>
</dbReference>
<evidence type="ECO:0000313" key="3">
    <source>
        <dbReference type="Proteomes" id="UP001216510"/>
    </source>
</evidence>
<feature type="domain" description="VOC" evidence="1">
    <location>
        <begin position="6"/>
        <end position="122"/>
    </location>
</feature>
<keyword evidence="3" id="KW-1185">Reference proteome</keyword>
<dbReference type="InterPro" id="IPR004360">
    <property type="entry name" value="Glyas_Fos-R_dOase_dom"/>
</dbReference>
<gene>
    <name evidence="2" type="ORF">PX653_06305</name>
</gene>
<dbReference type="InterPro" id="IPR052164">
    <property type="entry name" value="Anthracycline_SecMetBiosynth"/>
</dbReference>
<dbReference type="InterPro" id="IPR037523">
    <property type="entry name" value="VOC_core"/>
</dbReference>
<dbReference type="CDD" id="cd06587">
    <property type="entry name" value="VOC"/>
    <property type="match status" value="1"/>
</dbReference>
<evidence type="ECO:0000259" key="1">
    <source>
        <dbReference type="PROSITE" id="PS51819"/>
    </source>
</evidence>
<dbReference type="RefSeq" id="WP_277417061.1">
    <property type="nucleotide sequence ID" value="NZ_CP119083.1"/>
</dbReference>
<protein>
    <submittedName>
        <fullName evidence="2">VOC family protein</fullName>
    </submittedName>
</protein>
<reference evidence="2 3" key="1">
    <citation type="submission" date="2023-02" db="EMBL/GenBank/DDBJ databases">
        <title>Gemone sequence of Telluria chitinolytica ACM 3522T.</title>
        <authorList>
            <person name="Frediansyah A."/>
            <person name="Miess H."/>
            <person name="Gross H."/>
        </authorList>
    </citation>
    <scope>NUCLEOTIDE SEQUENCE [LARGE SCALE GENOMIC DNA]</scope>
    <source>
        <strain evidence="2 3">ACM 3522</strain>
    </source>
</reference>
<evidence type="ECO:0000313" key="2">
    <source>
        <dbReference type="EMBL" id="WEF34383.1"/>
    </source>
</evidence>
<name>A0ABY8BGH4_9BURK</name>
<dbReference type="PROSITE" id="PS51819">
    <property type="entry name" value="VOC"/>
    <property type="match status" value="1"/>
</dbReference>
<dbReference type="SUPFAM" id="SSF54593">
    <property type="entry name" value="Glyoxalase/Bleomycin resistance protein/Dihydroxybiphenyl dioxygenase"/>
    <property type="match status" value="1"/>
</dbReference>